<organism evidence="9">
    <name type="scientific">uncultured Citrobacter sp</name>
    <dbReference type="NCBI Taxonomy" id="200446"/>
    <lineage>
        <taxon>Bacteria</taxon>
        <taxon>Pseudomonadati</taxon>
        <taxon>Pseudomonadota</taxon>
        <taxon>Gammaproteobacteria</taxon>
        <taxon>Enterobacterales</taxon>
        <taxon>Enterobacteriaceae</taxon>
        <taxon>Citrobacter</taxon>
        <taxon>environmental samples</taxon>
    </lineage>
</organism>
<comment type="similarity">
    <text evidence="3">Belongs to the bacterial secretin family.</text>
</comment>
<feature type="domain" description="SPI-1 type 3 secretion system secretin N0" evidence="8">
    <location>
        <begin position="57"/>
        <end position="125"/>
    </location>
</feature>
<dbReference type="InterPro" id="IPR049034">
    <property type="entry name" value="T3S_SPI-1_N0"/>
</dbReference>
<evidence type="ECO:0000259" key="6">
    <source>
        <dbReference type="Pfam" id="PF00263"/>
    </source>
</evidence>
<dbReference type="Gene3D" id="3.55.50.30">
    <property type="match status" value="1"/>
</dbReference>
<keyword evidence="2 5" id="KW-0732">Signal</keyword>
<dbReference type="InterPro" id="IPR004846">
    <property type="entry name" value="T2SS/T3SS_dom"/>
</dbReference>
<reference evidence="9" key="1">
    <citation type="submission" date="2016-04" db="EMBL/GenBank/DDBJ databases">
        <authorList>
            <person name="Evans L.H."/>
            <person name="Alamgir A."/>
            <person name="Owens N."/>
            <person name="Weber N.D."/>
            <person name="Virtaneva K."/>
            <person name="Barbian K."/>
            <person name="Babar A."/>
            <person name="Rosenke K."/>
        </authorList>
    </citation>
    <scope>NUCLEOTIDE SEQUENCE</scope>
    <source>
        <strain evidence="9">86-2</strain>
    </source>
</reference>
<dbReference type="GO" id="GO:0009279">
    <property type="term" value="C:cell outer membrane"/>
    <property type="evidence" value="ECO:0007669"/>
    <property type="project" value="UniProtKB-SubCell"/>
</dbReference>
<evidence type="ECO:0000256" key="5">
    <source>
        <dbReference type="SAM" id="SignalP"/>
    </source>
</evidence>
<dbReference type="GO" id="GO:0009306">
    <property type="term" value="P:protein secretion"/>
    <property type="evidence" value="ECO:0007669"/>
    <property type="project" value="InterPro"/>
</dbReference>
<evidence type="ECO:0000313" key="9">
    <source>
        <dbReference type="EMBL" id="SBV63407.1"/>
    </source>
</evidence>
<accession>A0A212I9H3</accession>
<feature type="signal peptide" evidence="5">
    <location>
        <begin position="1"/>
        <end position="29"/>
    </location>
</feature>
<evidence type="ECO:0000256" key="1">
    <source>
        <dbReference type="ARBA" id="ARBA00004442"/>
    </source>
</evidence>
<dbReference type="PRINTS" id="PR01337">
    <property type="entry name" value="TYPE3OMGPROT"/>
</dbReference>
<feature type="domain" description="NolW-like" evidence="7">
    <location>
        <begin position="203"/>
        <end position="322"/>
    </location>
</feature>
<sequence>MFFRTETAMKNLSTLIVLGILSYSGVVSAVEDTSTSNGISQLTHSNNVTLTEQINTFTANNKSVDFVFKAISSQTNKPFIVSSRAKKYSVTGRFDLNKPMEMVERITHDLGLIWYFDGSIYYIYEASEAKTAIIHFPARSYRDLEDFLHSNGMYDPRYPLKMNMPSNTLYISGPPKYIEIVVGIAGFMGEGYSSSNSELVIDTVKLRHVFVDDRTYSYRGQTKIMQGIATTINNLFSNNGIQGKSNVAVKKKNKPESTAETGILEESDFGVRAEFNDNGMFSESEIKVLPFSGRNSLLIKGTQDQVNMIKDIIARLDVPRKQVEFSLWIIDINKDDLEQIGVNWQGQYKVGSNIQTFFNATSILTSSQSDMFLATVNALSQRNKANIVSRPIILAQDNIPAIFDNSRSFYVKLMGEREVSLQTVTYGTSINVVPMISDDNNLVEMNIDITDGNTVSDDQGDTATVDQLPVVGNTAISTMARVTAGQNLLIGGYTRDQLSDGVTKIPLLGDIPFIGNLFKTKTNNSSKAVRLFLIQPRILEDDFINKDALDGYINDGWDAINNYQNMTKKINQDVFITPTHQG</sequence>
<evidence type="ECO:0000256" key="4">
    <source>
        <dbReference type="RuleBase" id="RU004004"/>
    </source>
</evidence>
<keyword evidence="4" id="KW-0813">Transport</keyword>
<feature type="chain" id="PRO_5011120485" evidence="5">
    <location>
        <begin position="30"/>
        <end position="582"/>
    </location>
</feature>
<protein>
    <submittedName>
        <fullName evidence="9">Outer membrane protein MxiD</fullName>
    </submittedName>
</protein>
<dbReference type="PANTHER" id="PTHR30332">
    <property type="entry name" value="PROBABLE GENERAL SECRETION PATHWAY PROTEIN D"/>
    <property type="match status" value="1"/>
</dbReference>
<dbReference type="PANTHER" id="PTHR30332:SF5">
    <property type="entry name" value="SPI-1 TYPE 3 SECRETION SYSTEM SECRETIN"/>
    <property type="match status" value="1"/>
</dbReference>
<dbReference type="Gene3D" id="3.30.1370.120">
    <property type="match status" value="2"/>
</dbReference>
<dbReference type="AlphaFoldDB" id="A0A212I9H3"/>
<dbReference type="Pfam" id="PF03958">
    <property type="entry name" value="Secretin_N"/>
    <property type="match status" value="1"/>
</dbReference>
<dbReference type="EMBL" id="FLUA01000027">
    <property type="protein sequence ID" value="SBV63407.1"/>
    <property type="molecule type" value="Genomic_DNA"/>
</dbReference>
<dbReference type="InterPro" id="IPR005644">
    <property type="entry name" value="NolW-like"/>
</dbReference>
<dbReference type="Pfam" id="PF21304">
    <property type="entry name" value="T3S_SPI-1_N0"/>
    <property type="match status" value="1"/>
</dbReference>
<dbReference type="NCBIfam" id="TIGR02516">
    <property type="entry name" value="type_III_yscC"/>
    <property type="match status" value="1"/>
</dbReference>
<evidence type="ECO:0000259" key="8">
    <source>
        <dbReference type="Pfam" id="PF21304"/>
    </source>
</evidence>
<evidence type="ECO:0000259" key="7">
    <source>
        <dbReference type="Pfam" id="PF03958"/>
    </source>
</evidence>
<proteinExistence type="inferred from homology"/>
<dbReference type="InterPro" id="IPR050810">
    <property type="entry name" value="Bact_Secretion_Sys_Channel"/>
</dbReference>
<feature type="domain" description="Type II/III secretion system secretin-like" evidence="6">
    <location>
        <begin position="378"/>
        <end position="539"/>
    </location>
</feature>
<dbReference type="Pfam" id="PF00263">
    <property type="entry name" value="Secretin"/>
    <property type="match status" value="1"/>
</dbReference>
<evidence type="ECO:0000256" key="3">
    <source>
        <dbReference type="RuleBase" id="RU004003"/>
    </source>
</evidence>
<dbReference type="InterPro" id="IPR003522">
    <property type="entry name" value="T3SS_OM_pore_YscC"/>
</dbReference>
<dbReference type="InterPro" id="IPR038591">
    <property type="entry name" value="NolW-like_sf"/>
</dbReference>
<gene>
    <name evidence="9" type="primary">mxiD</name>
    <name evidence="9" type="ORF">KL86CIT2_30050</name>
</gene>
<evidence type="ECO:0000256" key="2">
    <source>
        <dbReference type="ARBA" id="ARBA00022729"/>
    </source>
</evidence>
<comment type="subcellular location">
    <subcellularLocation>
        <location evidence="1 4">Cell outer membrane</location>
    </subcellularLocation>
</comment>
<name>A0A212I9H3_9ENTR</name>
<dbReference type="GO" id="GO:0015627">
    <property type="term" value="C:type II protein secretion system complex"/>
    <property type="evidence" value="ECO:0007669"/>
    <property type="project" value="TreeGrafter"/>
</dbReference>